<gene>
    <name evidence="6" type="ORF">GCM10007140_16910</name>
</gene>
<comment type="similarity">
    <text evidence="4">Belongs to the metallophosphoesterase superfamily.</text>
</comment>
<proteinExistence type="inferred from homology"/>
<dbReference type="CDD" id="cd07385">
    <property type="entry name" value="MPP_YkuE_C"/>
    <property type="match status" value="1"/>
</dbReference>
<dbReference type="AlphaFoldDB" id="A0A917AQ44"/>
<dbReference type="Pfam" id="PF00149">
    <property type="entry name" value="Metallophos"/>
    <property type="match status" value="1"/>
</dbReference>
<keyword evidence="3" id="KW-0378">Hydrolase</keyword>
<name>A0A917AQ44_9BACI</name>
<dbReference type="SUPFAM" id="SSF56300">
    <property type="entry name" value="Metallo-dependent phosphatases"/>
    <property type="match status" value="1"/>
</dbReference>
<reference evidence="6" key="2">
    <citation type="submission" date="2020-09" db="EMBL/GenBank/DDBJ databases">
        <authorList>
            <person name="Sun Q."/>
            <person name="Zhou Y."/>
        </authorList>
    </citation>
    <scope>NUCLEOTIDE SEQUENCE</scope>
    <source>
        <strain evidence="6">CGMCC 1.12698</strain>
    </source>
</reference>
<dbReference type="GO" id="GO:0016020">
    <property type="term" value="C:membrane"/>
    <property type="evidence" value="ECO:0007669"/>
    <property type="project" value="GOC"/>
</dbReference>
<dbReference type="Gene3D" id="3.60.21.10">
    <property type="match status" value="1"/>
</dbReference>
<dbReference type="PANTHER" id="PTHR31302:SF25">
    <property type="entry name" value="PHOSPHOESTERASE"/>
    <property type="match status" value="1"/>
</dbReference>
<evidence type="ECO:0000313" key="7">
    <source>
        <dbReference type="Proteomes" id="UP000605259"/>
    </source>
</evidence>
<evidence type="ECO:0000256" key="1">
    <source>
        <dbReference type="ARBA" id="ARBA00001968"/>
    </source>
</evidence>
<sequence length="290" mass="32898">MTKKVSRRIFLKRSIQFSLFSLASSLFGYAYARKIEPILLDIVEHDILSTYLPPTFNGVKILQFSDTHLSDYYTLHQLDKLVETINEQKPDIVIFSGDLIDNFQTYKEADDVAPILKKIHAPLGKFSIYGNHDHGGYGTQKYRQIMEDADFRLLVDETVRISHSSGSSINVAGLDDFMLGKPKIEQTLESMNKQDFNLLLIHEPDIADRVKGYPIDLQLSGHSHGGQVQVPFYGPVITPPLGQKYVEGFYTIPHSSTRMKLYVNRGIGTVHVPCRFLCMPELTIFTLKQS</sequence>
<organism evidence="6 7">
    <name type="scientific">Priestia taiwanensis</name>
    <dbReference type="NCBI Taxonomy" id="1347902"/>
    <lineage>
        <taxon>Bacteria</taxon>
        <taxon>Bacillati</taxon>
        <taxon>Bacillota</taxon>
        <taxon>Bacilli</taxon>
        <taxon>Bacillales</taxon>
        <taxon>Bacillaceae</taxon>
        <taxon>Priestia</taxon>
    </lineage>
</organism>
<dbReference type="Proteomes" id="UP000605259">
    <property type="component" value="Unassembled WGS sequence"/>
</dbReference>
<evidence type="ECO:0000256" key="2">
    <source>
        <dbReference type="ARBA" id="ARBA00022723"/>
    </source>
</evidence>
<dbReference type="GO" id="GO:0009245">
    <property type="term" value="P:lipid A biosynthetic process"/>
    <property type="evidence" value="ECO:0007669"/>
    <property type="project" value="TreeGrafter"/>
</dbReference>
<evidence type="ECO:0000256" key="4">
    <source>
        <dbReference type="ARBA" id="ARBA00061089"/>
    </source>
</evidence>
<dbReference type="GO" id="GO:0046872">
    <property type="term" value="F:metal ion binding"/>
    <property type="evidence" value="ECO:0007669"/>
    <property type="project" value="UniProtKB-KW"/>
</dbReference>
<keyword evidence="7" id="KW-1185">Reference proteome</keyword>
<accession>A0A917AQ44</accession>
<dbReference type="InterPro" id="IPR029052">
    <property type="entry name" value="Metallo-depent_PP-like"/>
</dbReference>
<reference evidence="6" key="1">
    <citation type="journal article" date="2014" name="Int. J. Syst. Evol. Microbiol.">
        <title>Complete genome sequence of Corynebacterium casei LMG S-19264T (=DSM 44701T), isolated from a smear-ripened cheese.</title>
        <authorList>
            <consortium name="US DOE Joint Genome Institute (JGI-PGF)"/>
            <person name="Walter F."/>
            <person name="Albersmeier A."/>
            <person name="Kalinowski J."/>
            <person name="Ruckert C."/>
        </authorList>
    </citation>
    <scope>NUCLEOTIDE SEQUENCE</scope>
    <source>
        <strain evidence="6">CGMCC 1.12698</strain>
    </source>
</reference>
<dbReference type="PANTHER" id="PTHR31302">
    <property type="entry name" value="TRANSMEMBRANE PROTEIN WITH METALLOPHOSPHOESTERASE DOMAIN-RELATED"/>
    <property type="match status" value="1"/>
</dbReference>
<dbReference type="InterPro" id="IPR051158">
    <property type="entry name" value="Metallophosphoesterase_sf"/>
</dbReference>
<dbReference type="EMBL" id="BMFK01000001">
    <property type="protein sequence ID" value="GGE67430.1"/>
    <property type="molecule type" value="Genomic_DNA"/>
</dbReference>
<protein>
    <submittedName>
        <fullName evidence="6">Metallophosphoesterase</fullName>
    </submittedName>
</protein>
<dbReference type="FunFam" id="3.60.21.10:FF:000028">
    <property type="entry name" value="Putative metallophosphoesterase"/>
    <property type="match status" value="1"/>
</dbReference>
<dbReference type="InterPro" id="IPR004843">
    <property type="entry name" value="Calcineurin-like_PHP"/>
</dbReference>
<keyword evidence="2" id="KW-0479">Metal-binding</keyword>
<dbReference type="GO" id="GO:0008758">
    <property type="term" value="F:UDP-2,3-diacylglucosamine hydrolase activity"/>
    <property type="evidence" value="ECO:0007669"/>
    <property type="project" value="TreeGrafter"/>
</dbReference>
<comment type="caution">
    <text evidence="6">The sequence shown here is derived from an EMBL/GenBank/DDBJ whole genome shotgun (WGS) entry which is preliminary data.</text>
</comment>
<evidence type="ECO:0000313" key="6">
    <source>
        <dbReference type="EMBL" id="GGE67430.1"/>
    </source>
</evidence>
<comment type="cofactor">
    <cofactor evidence="1">
        <name>a divalent metal cation</name>
        <dbReference type="ChEBI" id="CHEBI:60240"/>
    </cofactor>
</comment>
<dbReference type="RefSeq" id="WP_188387927.1">
    <property type="nucleotide sequence ID" value="NZ_BMFK01000001.1"/>
</dbReference>
<feature type="domain" description="Calcineurin-like phosphoesterase" evidence="5">
    <location>
        <begin position="60"/>
        <end position="225"/>
    </location>
</feature>
<evidence type="ECO:0000256" key="3">
    <source>
        <dbReference type="ARBA" id="ARBA00022801"/>
    </source>
</evidence>
<evidence type="ECO:0000259" key="5">
    <source>
        <dbReference type="Pfam" id="PF00149"/>
    </source>
</evidence>